<evidence type="ECO:0000313" key="1">
    <source>
        <dbReference type="EMBL" id="KAF3489439.1"/>
    </source>
</evidence>
<reference evidence="1" key="1">
    <citation type="submission" date="2019-12" db="EMBL/GenBank/DDBJ databases">
        <title>Genome sequencing and annotation of Brassica cretica.</title>
        <authorList>
            <person name="Studholme D.J."/>
            <person name="Sarris P."/>
        </authorList>
    </citation>
    <scope>NUCLEOTIDE SEQUENCE</scope>
    <source>
        <strain evidence="1">PFS-109/04</strain>
        <tissue evidence="1">Leaf</tissue>
    </source>
</reference>
<protein>
    <submittedName>
        <fullName evidence="1">Uncharacterized protein</fullName>
    </submittedName>
</protein>
<evidence type="ECO:0000313" key="2">
    <source>
        <dbReference type="Proteomes" id="UP000712600"/>
    </source>
</evidence>
<comment type="caution">
    <text evidence="1">The sequence shown here is derived from an EMBL/GenBank/DDBJ whole genome shotgun (WGS) entry which is preliminary data.</text>
</comment>
<dbReference type="AlphaFoldDB" id="A0A8S9N7H7"/>
<dbReference type="EMBL" id="QGKX02002183">
    <property type="protein sequence ID" value="KAF3489439.1"/>
    <property type="molecule type" value="Genomic_DNA"/>
</dbReference>
<sequence length="58" mass="6608">MDETRPARILGRMRRGQLVDSSSRVFDELDEVGSSIVLVDSWTDETRSARRFFFSGLG</sequence>
<name>A0A8S9N7H7_BRACR</name>
<accession>A0A8S9N7H7</accession>
<organism evidence="1 2">
    <name type="scientific">Brassica cretica</name>
    <name type="common">Mustard</name>
    <dbReference type="NCBI Taxonomy" id="69181"/>
    <lineage>
        <taxon>Eukaryota</taxon>
        <taxon>Viridiplantae</taxon>
        <taxon>Streptophyta</taxon>
        <taxon>Embryophyta</taxon>
        <taxon>Tracheophyta</taxon>
        <taxon>Spermatophyta</taxon>
        <taxon>Magnoliopsida</taxon>
        <taxon>eudicotyledons</taxon>
        <taxon>Gunneridae</taxon>
        <taxon>Pentapetalae</taxon>
        <taxon>rosids</taxon>
        <taxon>malvids</taxon>
        <taxon>Brassicales</taxon>
        <taxon>Brassicaceae</taxon>
        <taxon>Brassiceae</taxon>
        <taxon>Brassica</taxon>
    </lineage>
</organism>
<proteinExistence type="predicted"/>
<dbReference type="Proteomes" id="UP000712600">
    <property type="component" value="Unassembled WGS sequence"/>
</dbReference>
<gene>
    <name evidence="1" type="ORF">F2Q69_00055764</name>
</gene>